<evidence type="ECO:0000313" key="2">
    <source>
        <dbReference type="Proteomes" id="UP000636661"/>
    </source>
</evidence>
<evidence type="ECO:0000313" key="1">
    <source>
        <dbReference type="EMBL" id="GGU62015.1"/>
    </source>
</evidence>
<comment type="caution">
    <text evidence="1">The sequence shown here is derived from an EMBL/GenBank/DDBJ whole genome shotgun (WGS) entry which is preliminary data.</text>
</comment>
<dbReference type="AlphaFoldDB" id="A0A918I4Q1"/>
<organism evidence="1 2">
    <name type="scientific">Streptomyces lavendofoliae</name>
    <dbReference type="NCBI Taxonomy" id="67314"/>
    <lineage>
        <taxon>Bacteria</taxon>
        <taxon>Bacillati</taxon>
        <taxon>Actinomycetota</taxon>
        <taxon>Actinomycetes</taxon>
        <taxon>Kitasatosporales</taxon>
        <taxon>Streptomycetaceae</taxon>
        <taxon>Streptomyces</taxon>
    </lineage>
</organism>
<accession>A0A918I4Q1</accession>
<name>A0A918I4Q1_9ACTN</name>
<dbReference type="RefSeq" id="WP_189554282.1">
    <property type="nucleotide sequence ID" value="NZ_BMTP01000020.1"/>
</dbReference>
<protein>
    <submittedName>
        <fullName evidence="1">Uncharacterized protein</fullName>
    </submittedName>
</protein>
<keyword evidence="2" id="KW-1185">Reference proteome</keyword>
<gene>
    <name evidence="1" type="ORF">GCM10010274_58480</name>
</gene>
<sequence length="54" mass="6222">MPQQYPDTWHDLEAAAERAWLDQWVRDLYYGVIVEPYGETAVDPAVRAPVFITA</sequence>
<proteinExistence type="predicted"/>
<reference evidence="1" key="2">
    <citation type="submission" date="2020-09" db="EMBL/GenBank/DDBJ databases">
        <authorList>
            <person name="Sun Q."/>
            <person name="Ohkuma M."/>
        </authorList>
    </citation>
    <scope>NUCLEOTIDE SEQUENCE</scope>
    <source>
        <strain evidence="1">JCM 4391</strain>
    </source>
</reference>
<dbReference type="EMBL" id="BMTP01000020">
    <property type="protein sequence ID" value="GGU62015.1"/>
    <property type="molecule type" value="Genomic_DNA"/>
</dbReference>
<reference evidence="1" key="1">
    <citation type="journal article" date="2014" name="Int. J. Syst. Evol. Microbiol.">
        <title>Complete genome sequence of Corynebacterium casei LMG S-19264T (=DSM 44701T), isolated from a smear-ripened cheese.</title>
        <authorList>
            <consortium name="US DOE Joint Genome Institute (JGI-PGF)"/>
            <person name="Walter F."/>
            <person name="Albersmeier A."/>
            <person name="Kalinowski J."/>
            <person name="Ruckert C."/>
        </authorList>
    </citation>
    <scope>NUCLEOTIDE SEQUENCE</scope>
    <source>
        <strain evidence="1">JCM 4391</strain>
    </source>
</reference>
<dbReference type="Proteomes" id="UP000636661">
    <property type="component" value="Unassembled WGS sequence"/>
</dbReference>